<dbReference type="Proteomes" id="UP000030652">
    <property type="component" value="Unassembled WGS sequence"/>
</dbReference>
<reference evidence="2 3" key="1">
    <citation type="submission" date="2014-10" db="EMBL/GenBank/DDBJ databases">
        <title>Draft genome of anammox bacterium scalindua brodae, obtained using differential coverage binning of sequence data from two enrichment reactors.</title>
        <authorList>
            <person name="Speth D.R."/>
            <person name="Russ L."/>
            <person name="Kartal B."/>
            <person name="Op den Camp H.J."/>
            <person name="Dutilh B.E."/>
            <person name="Jetten M.S."/>
        </authorList>
    </citation>
    <scope>NUCLEOTIDE SEQUENCE [LARGE SCALE GENOMIC DNA]</scope>
    <source>
        <strain evidence="2">RU1</strain>
    </source>
</reference>
<dbReference type="PATRIC" id="fig|237368.3.peg.3539"/>
<protein>
    <recommendedName>
        <fullName evidence="1">Lcl C-terminal domain-containing protein</fullName>
    </recommendedName>
</protein>
<dbReference type="InterPro" id="IPR011460">
    <property type="entry name" value="Lcl_C"/>
</dbReference>
<evidence type="ECO:0000313" key="2">
    <source>
        <dbReference type="EMBL" id="KHE90972.1"/>
    </source>
</evidence>
<proteinExistence type="predicted"/>
<dbReference type="AlphaFoldDB" id="A0A0B0ECM1"/>
<dbReference type="eggNOG" id="COG0515">
    <property type="taxonomic scope" value="Bacteria"/>
</dbReference>
<gene>
    <name evidence="2" type="ORF">SCABRO_03274</name>
</gene>
<dbReference type="EMBL" id="JRYO01000225">
    <property type="protein sequence ID" value="KHE90972.1"/>
    <property type="molecule type" value="Genomic_DNA"/>
</dbReference>
<accession>A0A0B0ECM1</accession>
<evidence type="ECO:0000259" key="1">
    <source>
        <dbReference type="Pfam" id="PF07603"/>
    </source>
</evidence>
<comment type="caution">
    <text evidence="2">The sequence shown here is derived from an EMBL/GenBank/DDBJ whole genome shotgun (WGS) entry which is preliminary data.</text>
</comment>
<dbReference type="Pfam" id="PF07603">
    <property type="entry name" value="Lcl_C"/>
    <property type="match status" value="1"/>
</dbReference>
<evidence type="ECO:0000313" key="3">
    <source>
        <dbReference type="Proteomes" id="UP000030652"/>
    </source>
</evidence>
<organism evidence="2 3">
    <name type="scientific">Candidatus Scalindua brodae</name>
    <dbReference type="NCBI Taxonomy" id="237368"/>
    <lineage>
        <taxon>Bacteria</taxon>
        <taxon>Pseudomonadati</taxon>
        <taxon>Planctomycetota</taxon>
        <taxon>Candidatus Brocadiia</taxon>
        <taxon>Candidatus Brocadiales</taxon>
        <taxon>Candidatus Scalinduaceae</taxon>
        <taxon>Candidatus Scalindua</taxon>
    </lineage>
</organism>
<name>A0A0B0ECM1_9BACT</name>
<feature type="domain" description="Lcl C-terminal" evidence="1">
    <location>
        <begin position="81"/>
        <end position="189"/>
    </location>
</feature>
<sequence length="192" mass="22368">MKKRLLYILVVSFVLLSVRVIQSAEESTQRITLRSSYRNLSVSEVQSMPNIYIRKFDEWGFYGHSTIIHNYEKKSIKGGNVVIDHTTGLMWLQSGSKEYMQWNAANGWVRNLNALKYAGYNDWRLPTIEEAASLLEPGKTNALHIDPIFDKEQWGIWSGDKRGGSIWSVYFSLGNVRWRYKNRYVRPVRSLN</sequence>